<accession>A0A8T2IW52</accession>
<dbReference type="PROSITE" id="PS50001">
    <property type="entry name" value="SH2"/>
    <property type="match status" value="1"/>
</dbReference>
<evidence type="ECO:0000313" key="6">
    <source>
        <dbReference type="Proteomes" id="UP000812440"/>
    </source>
</evidence>
<gene>
    <name evidence="5" type="ORF">GDO86_013297</name>
</gene>
<feature type="region of interest" description="Disordered" evidence="3">
    <location>
        <begin position="52"/>
        <end position="217"/>
    </location>
</feature>
<dbReference type="SUPFAM" id="SSF55550">
    <property type="entry name" value="SH2 domain"/>
    <property type="match status" value="1"/>
</dbReference>
<proteinExistence type="predicted"/>
<dbReference type="FunFam" id="3.30.505.10:FF:000016">
    <property type="entry name" value="B-cell linker protein isoform 2"/>
    <property type="match status" value="1"/>
</dbReference>
<organism evidence="5 6">
    <name type="scientific">Hymenochirus boettgeri</name>
    <name type="common">Congo dwarf clawed frog</name>
    <dbReference type="NCBI Taxonomy" id="247094"/>
    <lineage>
        <taxon>Eukaryota</taxon>
        <taxon>Metazoa</taxon>
        <taxon>Chordata</taxon>
        <taxon>Craniata</taxon>
        <taxon>Vertebrata</taxon>
        <taxon>Euteleostomi</taxon>
        <taxon>Amphibia</taxon>
        <taxon>Batrachia</taxon>
        <taxon>Anura</taxon>
        <taxon>Pipoidea</taxon>
        <taxon>Pipidae</taxon>
        <taxon>Pipinae</taxon>
        <taxon>Hymenochirus</taxon>
    </lineage>
</organism>
<dbReference type="Pfam" id="PF00017">
    <property type="entry name" value="SH2"/>
    <property type="match status" value="1"/>
</dbReference>
<dbReference type="GO" id="GO:0035556">
    <property type="term" value="P:intracellular signal transduction"/>
    <property type="evidence" value="ECO:0007669"/>
    <property type="project" value="TreeGrafter"/>
</dbReference>
<sequence length="494" mass="55726">MDKLNKISVPAGQKLRQLQKIVHDIKKNDGNLMQKIKKFQNDQVALICKSGKETWDRITNRPPPPPPQRDYALGEEAVEEYDEWSDDSGSEYEHPDVPSDSETYVVPVDDSYEPPPTEPVKVLPPAFSFGSSSGGYADKNGNRKLPSLPEPDQLNKKTMRPFPILNQTFPKVSPSAPKPTQRLNNDNKTMPLPTVIKPKPQVAPRSRNPVTLPNQLCDDEEYVIPGLEDDNYIEPTQDPSPLTPPVVNRHNKPVPPTPTKSHQLAHTTALYEVPENEEDSPSPIIRISLPLPRQNTTPNTEQQCNEDYETCEDIIVVNKKETHNKIPSPLPRHGKSKPIPSLPQKPSLPPREGNSSIEPPWPVITRNNVHSAAEQEASVLNKEWYSSSCDRKTAEEALYTKGKDGSFLVRKSSGQDPKQPYTLVVFYNRRVYNIPVRFIEETRQYALGREKSGEEKFSSIAEMIENHQRSPLILIDSHNNTKDSTKLRHGVRVP</sequence>
<name>A0A8T2IW52_9PIPI</name>
<dbReference type="PANTHER" id="PTHR14098:SF3">
    <property type="entry name" value="B-CELL LINKER PROTEIN"/>
    <property type="match status" value="1"/>
</dbReference>
<feature type="compositionally biased region" description="Pro residues" evidence="3">
    <location>
        <begin position="340"/>
        <end position="349"/>
    </location>
</feature>
<keyword evidence="6" id="KW-1185">Reference proteome</keyword>
<feature type="region of interest" description="Disordered" evidence="3">
    <location>
        <begin position="230"/>
        <end position="263"/>
    </location>
</feature>
<dbReference type="InterPro" id="IPR036860">
    <property type="entry name" value="SH2_dom_sf"/>
</dbReference>
<dbReference type="InterPro" id="IPR051751">
    <property type="entry name" value="Immunoreceptor_sig_adapters"/>
</dbReference>
<dbReference type="GO" id="GO:0005737">
    <property type="term" value="C:cytoplasm"/>
    <property type="evidence" value="ECO:0007669"/>
    <property type="project" value="TreeGrafter"/>
</dbReference>
<feature type="compositionally biased region" description="Low complexity" evidence="3">
    <location>
        <begin position="119"/>
        <end position="135"/>
    </location>
</feature>
<evidence type="ECO:0000259" key="4">
    <source>
        <dbReference type="PROSITE" id="PS50001"/>
    </source>
</evidence>
<comment type="caution">
    <text evidence="5">The sequence shown here is derived from an EMBL/GenBank/DDBJ whole genome shotgun (WGS) entry which is preliminary data.</text>
</comment>
<evidence type="ECO:0000256" key="3">
    <source>
        <dbReference type="SAM" id="MobiDB-lite"/>
    </source>
</evidence>
<feature type="region of interest" description="Disordered" evidence="3">
    <location>
        <begin position="322"/>
        <end position="363"/>
    </location>
</feature>
<dbReference type="PRINTS" id="PR00401">
    <property type="entry name" value="SH2DOMAIN"/>
</dbReference>
<dbReference type="Gene3D" id="3.30.505.10">
    <property type="entry name" value="SH2 domain"/>
    <property type="match status" value="1"/>
</dbReference>
<reference evidence="5" key="1">
    <citation type="thesis" date="2020" institute="ProQuest LLC" country="789 East Eisenhower Parkway, Ann Arbor, MI, USA">
        <title>Comparative Genomics and Chromosome Evolution.</title>
        <authorList>
            <person name="Mudd A.B."/>
        </authorList>
    </citation>
    <scope>NUCLEOTIDE SEQUENCE</scope>
    <source>
        <strain evidence="5">Female2</strain>
        <tissue evidence="5">Blood</tissue>
    </source>
</reference>
<feature type="domain" description="SH2" evidence="4">
    <location>
        <begin position="384"/>
        <end position="491"/>
    </location>
</feature>
<dbReference type="SMART" id="SM00252">
    <property type="entry name" value="SH2"/>
    <property type="match status" value="1"/>
</dbReference>
<dbReference type="CDD" id="cd09929">
    <property type="entry name" value="SH2_BLNK_SLP-76"/>
    <property type="match status" value="1"/>
</dbReference>
<evidence type="ECO:0000256" key="2">
    <source>
        <dbReference type="PROSITE-ProRule" id="PRU00191"/>
    </source>
</evidence>
<dbReference type="InterPro" id="IPR000980">
    <property type="entry name" value="SH2"/>
</dbReference>
<evidence type="ECO:0000313" key="5">
    <source>
        <dbReference type="EMBL" id="KAG8435290.1"/>
    </source>
</evidence>
<evidence type="ECO:0000256" key="1">
    <source>
        <dbReference type="ARBA" id="ARBA00022999"/>
    </source>
</evidence>
<dbReference type="GO" id="GO:0007169">
    <property type="term" value="P:cell surface receptor protein tyrosine kinase signaling pathway"/>
    <property type="evidence" value="ECO:0007669"/>
    <property type="project" value="TreeGrafter"/>
</dbReference>
<dbReference type="EMBL" id="JAACNH010000008">
    <property type="protein sequence ID" value="KAG8435290.1"/>
    <property type="molecule type" value="Genomic_DNA"/>
</dbReference>
<keyword evidence="1 2" id="KW-0727">SH2 domain</keyword>
<dbReference type="Proteomes" id="UP000812440">
    <property type="component" value="Chromosome 7"/>
</dbReference>
<dbReference type="OrthoDB" id="10044490at2759"/>
<feature type="compositionally biased region" description="Acidic residues" evidence="3">
    <location>
        <begin position="76"/>
        <end position="90"/>
    </location>
</feature>
<protein>
    <recommendedName>
        <fullName evidence="4">SH2 domain-containing protein</fullName>
    </recommendedName>
</protein>
<dbReference type="PANTHER" id="PTHR14098">
    <property type="entry name" value="SH2 DOMAIN CONTAINING PROTEIN"/>
    <property type="match status" value="1"/>
</dbReference>
<dbReference type="AlphaFoldDB" id="A0A8T2IW52"/>